<keyword evidence="3" id="KW-1185">Reference proteome</keyword>
<gene>
    <name evidence="2" type="ORF">Pan181_24390</name>
</gene>
<feature type="signal peptide" evidence="1">
    <location>
        <begin position="1"/>
        <end position="23"/>
    </location>
</feature>
<evidence type="ECO:0000313" key="3">
    <source>
        <dbReference type="Proteomes" id="UP000315750"/>
    </source>
</evidence>
<name>A0A518ANF7_9BACT</name>
<dbReference type="InterPro" id="IPR008979">
    <property type="entry name" value="Galactose-bd-like_sf"/>
</dbReference>
<dbReference type="EMBL" id="CP036278">
    <property type="protein sequence ID" value="QDU56231.1"/>
    <property type="molecule type" value="Genomic_DNA"/>
</dbReference>
<feature type="chain" id="PRO_5021711260" description="Glycosyl hydrolases family 2, sugar binding domain" evidence="1">
    <location>
        <begin position="24"/>
        <end position="903"/>
    </location>
</feature>
<dbReference type="Proteomes" id="UP000315750">
    <property type="component" value="Chromosome"/>
</dbReference>
<dbReference type="PANTHER" id="PTHR36848">
    <property type="entry name" value="DNA-BINDING PROTEIN (PUTATIVE SECRETED PROTEIN)-RELATED"/>
    <property type="match status" value="1"/>
</dbReference>
<dbReference type="PANTHER" id="PTHR36848:SF2">
    <property type="entry name" value="SECRETED PROTEIN"/>
    <property type="match status" value="1"/>
</dbReference>
<evidence type="ECO:0000313" key="2">
    <source>
        <dbReference type="EMBL" id="QDU56231.1"/>
    </source>
</evidence>
<dbReference type="SUPFAM" id="SSF49785">
    <property type="entry name" value="Galactose-binding domain-like"/>
    <property type="match status" value="1"/>
</dbReference>
<accession>A0A518ANF7</accession>
<dbReference type="KEGG" id="amuc:Pan181_24390"/>
<dbReference type="NCBIfam" id="NF045579">
    <property type="entry name" value="rhamnoside_JR"/>
    <property type="match status" value="1"/>
</dbReference>
<dbReference type="InterPro" id="IPR053161">
    <property type="entry name" value="Ulvan_degrading_GH"/>
</dbReference>
<evidence type="ECO:0000256" key="1">
    <source>
        <dbReference type="SAM" id="SignalP"/>
    </source>
</evidence>
<evidence type="ECO:0008006" key="4">
    <source>
        <dbReference type="Google" id="ProtNLM"/>
    </source>
</evidence>
<dbReference type="Gene3D" id="2.60.120.260">
    <property type="entry name" value="Galactose-binding domain-like"/>
    <property type="match status" value="1"/>
</dbReference>
<dbReference type="AlphaFoldDB" id="A0A518ANF7"/>
<dbReference type="RefSeq" id="WP_145246999.1">
    <property type="nucleotide sequence ID" value="NZ_CP036278.1"/>
</dbReference>
<protein>
    <recommendedName>
        <fullName evidence="4">Glycosyl hydrolases family 2, sugar binding domain</fullName>
    </recommendedName>
</protein>
<organism evidence="2 3">
    <name type="scientific">Aeoliella mucimassa</name>
    <dbReference type="NCBI Taxonomy" id="2527972"/>
    <lineage>
        <taxon>Bacteria</taxon>
        <taxon>Pseudomonadati</taxon>
        <taxon>Planctomycetota</taxon>
        <taxon>Planctomycetia</taxon>
        <taxon>Pirellulales</taxon>
        <taxon>Lacipirellulaceae</taxon>
        <taxon>Aeoliella</taxon>
    </lineage>
</organism>
<keyword evidence="1" id="KW-0732">Signal</keyword>
<reference evidence="2 3" key="1">
    <citation type="submission" date="2019-02" db="EMBL/GenBank/DDBJ databases">
        <title>Deep-cultivation of Planctomycetes and their phenomic and genomic characterization uncovers novel biology.</title>
        <authorList>
            <person name="Wiegand S."/>
            <person name="Jogler M."/>
            <person name="Boedeker C."/>
            <person name="Pinto D."/>
            <person name="Vollmers J."/>
            <person name="Rivas-Marin E."/>
            <person name="Kohn T."/>
            <person name="Peeters S.H."/>
            <person name="Heuer A."/>
            <person name="Rast P."/>
            <person name="Oberbeckmann S."/>
            <person name="Bunk B."/>
            <person name="Jeske O."/>
            <person name="Meyerdierks A."/>
            <person name="Storesund J.E."/>
            <person name="Kallscheuer N."/>
            <person name="Luecker S."/>
            <person name="Lage O.M."/>
            <person name="Pohl T."/>
            <person name="Merkel B.J."/>
            <person name="Hornburger P."/>
            <person name="Mueller R.-W."/>
            <person name="Bruemmer F."/>
            <person name="Labrenz M."/>
            <person name="Spormann A.M."/>
            <person name="Op den Camp H."/>
            <person name="Overmann J."/>
            <person name="Amann R."/>
            <person name="Jetten M.S.M."/>
            <person name="Mascher T."/>
            <person name="Medema M.H."/>
            <person name="Devos D.P."/>
            <person name="Kaster A.-K."/>
            <person name="Ovreas L."/>
            <person name="Rohde M."/>
            <person name="Galperin M.Y."/>
            <person name="Jogler C."/>
        </authorList>
    </citation>
    <scope>NUCLEOTIDE SEQUENCE [LARGE SCALE GENOMIC DNA]</scope>
    <source>
        <strain evidence="2 3">Pan181</strain>
    </source>
</reference>
<dbReference type="Pfam" id="PF17132">
    <property type="entry name" value="Glyco_hydro_106"/>
    <property type="match status" value="2"/>
</dbReference>
<proteinExistence type="predicted"/>
<sequence precursor="true">MLEISRWFTRFVLLIAATTGWLASTPNVALSQTPTATSSVAWPAATTTSRPWTRWWWHGSAVDDANLTRLLDTYHEAGLGGVEITCIYGVQNNDSRNLVYRSDAWVDAVQHVLREANRLGMGVDLPAGSGWRMGGPNITMDLANSRVIVESDQAVGGKTFVKRFAKSTPQSALALNAAGEQVDLTEKIADGKLTWQVPEGDWTVYSLAYRWSGDRVKRPDPGGEGININPYWKHSVNAFLTDFDSTLNRLPGVRAQFHDSFEYQGDWQPEFLDAFAKRRGFRLEAHLPALAGEGDRELIARVKSDYRETISDLLLEDFIGTWVAWSHQHDQLARNQSHGSPANWLDLYAACDIPETESFGRVDGGDAEKLVFKFASSAANVTGKSLASSETATWLGEHFTVGLSDIQQVVDKQMLGGINHILYHGTAYSPDDASWPGWLFYASTQLNPQNPIWHDFPALNQYVTRCQSMLQASQPDNEVLLYWPIYDLWHDADGMRRDITVHNSEHWLRGQPIGHAARWLDDQGVMFDYVSDRQLAKCSATDHKTITTAGGEYKLIVIPEAKHLPLATLEHLIDLAEAGATVAFRKHLPESDSGLAGLTPSQPWKQAIAQVNQLVKEQRMIVCDDLQIAAEQAGLTEESGLKTSGIDFLRKKYQGSKCYFLKNTTSQAIDQWTTLGSSGNSVAILDPMTGNIGLAESKSLDSGSLSVRLQMAAGGSLFLLVSDEPLNAEPWLYHQVTDQPVAISGTWQIEFVEGGPSLPESFSSPQPVPWTNAPDQSAQSFAGTVRYSTSFSTLSKKQSHYLLDLGKVDGSARVMLNGEQVATLIGSPYQVMIDTKTDQVNELQIEVTGVAANRIRDLDRRGVEWRIFEDINVVNMNYKPFDASDWPVRPLGLSGPVTLQPVK</sequence>
<dbReference type="OrthoDB" id="9761519at2"/>